<proteinExistence type="predicted"/>
<dbReference type="Proteomes" id="UP000654345">
    <property type="component" value="Unassembled WGS sequence"/>
</dbReference>
<dbReference type="PROSITE" id="PS01162">
    <property type="entry name" value="QOR_ZETA_CRYSTAL"/>
    <property type="match status" value="1"/>
</dbReference>
<reference evidence="3 4" key="1">
    <citation type="journal article" date="2021" name="Int. J. Syst. Evol. Microbiol.">
        <title>Reticulibacter mediterranei gen. nov., sp. nov., within the new family Reticulibacteraceae fam. nov., and Ktedonospora formicarum gen. nov., sp. nov., Ktedonobacter robiniae sp. nov., Dictyobacter formicarum sp. nov. and Dictyobacter arantiisoli sp. nov., belonging to the class Ktedonobacteria.</title>
        <authorList>
            <person name="Yabe S."/>
            <person name="Zheng Y."/>
            <person name="Wang C.M."/>
            <person name="Sakai Y."/>
            <person name="Abe K."/>
            <person name="Yokota A."/>
            <person name="Donadio S."/>
            <person name="Cavaletti L."/>
            <person name="Monciardini P."/>
        </authorList>
    </citation>
    <scope>NUCLEOTIDE SEQUENCE [LARGE SCALE GENOMIC DNA]</scope>
    <source>
        <strain evidence="3 4">SOSP1-30</strain>
    </source>
</reference>
<keyword evidence="1" id="KW-0560">Oxidoreductase</keyword>
<dbReference type="Pfam" id="PF13602">
    <property type="entry name" value="ADH_zinc_N_2"/>
    <property type="match status" value="1"/>
</dbReference>
<name>A0ABQ3UZD0_9CHLR</name>
<dbReference type="InterPro" id="IPR050700">
    <property type="entry name" value="YIM1/Zinc_Alcohol_DH_Fams"/>
</dbReference>
<dbReference type="SUPFAM" id="SSF51735">
    <property type="entry name" value="NAD(P)-binding Rossmann-fold domains"/>
    <property type="match status" value="1"/>
</dbReference>
<dbReference type="SUPFAM" id="SSF50129">
    <property type="entry name" value="GroES-like"/>
    <property type="match status" value="1"/>
</dbReference>
<dbReference type="InterPro" id="IPR013154">
    <property type="entry name" value="ADH-like_N"/>
</dbReference>
<dbReference type="SMART" id="SM00829">
    <property type="entry name" value="PKS_ER"/>
    <property type="match status" value="1"/>
</dbReference>
<protein>
    <submittedName>
        <fullName evidence="3">NADPH:quinone reductase</fullName>
    </submittedName>
</protein>
<feature type="domain" description="Enoyl reductase (ER)" evidence="2">
    <location>
        <begin position="19"/>
        <end position="330"/>
    </location>
</feature>
<comment type="caution">
    <text evidence="3">The sequence shown here is derived from an EMBL/GenBank/DDBJ whole genome shotgun (WGS) entry which is preliminary data.</text>
</comment>
<dbReference type="PANTHER" id="PTHR11695">
    <property type="entry name" value="ALCOHOL DEHYDROGENASE RELATED"/>
    <property type="match status" value="1"/>
</dbReference>
<evidence type="ECO:0000313" key="3">
    <source>
        <dbReference type="EMBL" id="GHO58249.1"/>
    </source>
</evidence>
<sequence length="334" mass="35513">MDSIMNNATMKAIQIHAYGGPEVLTYEEVPRPIAGPDEVLLRVAAAGVNPSDWKTRRGFADFPESRRPPRPPLPLILGHDVSGIVEAVGPGVIMFQPGDAVYGQTRLGETLAGGTGACIGAYAEYTTTFATNLAPKPATIDHLHAAAVPTAALTAWQALFEYGKLEAGQSVLINGAAGGVGHLAVQLAKARGARVIGVASGRHEAFLRDIGVDHFIDYTTTPLEQAAHEVDLVLDAVGAKNGDRLLDVLKPGGRLVPIFLGQYSAERAASVSVTISLCLMHPDTAQLSEIGRLIDSGRVRVALEMVVPLWEARQAHEHGESQHLRGKIVLRVMK</sequence>
<dbReference type="Gene3D" id="3.90.180.10">
    <property type="entry name" value="Medium-chain alcohol dehydrogenases, catalytic domain"/>
    <property type="match status" value="1"/>
</dbReference>
<keyword evidence="4" id="KW-1185">Reference proteome</keyword>
<dbReference type="CDD" id="cd05289">
    <property type="entry name" value="MDR_like_2"/>
    <property type="match status" value="1"/>
</dbReference>
<dbReference type="InterPro" id="IPR036291">
    <property type="entry name" value="NAD(P)-bd_dom_sf"/>
</dbReference>
<accession>A0ABQ3UZD0</accession>
<gene>
    <name evidence="3" type="ORF">KSB_67240</name>
</gene>
<dbReference type="InterPro" id="IPR020843">
    <property type="entry name" value="ER"/>
</dbReference>
<dbReference type="EMBL" id="BNJG01000003">
    <property type="protein sequence ID" value="GHO58249.1"/>
    <property type="molecule type" value="Genomic_DNA"/>
</dbReference>
<dbReference type="InterPro" id="IPR002364">
    <property type="entry name" value="Quin_OxRdtase/zeta-crystal_CS"/>
</dbReference>
<dbReference type="Gene3D" id="3.40.50.720">
    <property type="entry name" value="NAD(P)-binding Rossmann-like Domain"/>
    <property type="match status" value="1"/>
</dbReference>
<dbReference type="PANTHER" id="PTHR11695:SF294">
    <property type="entry name" value="RETICULON-4-INTERACTING PROTEIN 1, MITOCHONDRIAL"/>
    <property type="match status" value="1"/>
</dbReference>
<dbReference type="InterPro" id="IPR011032">
    <property type="entry name" value="GroES-like_sf"/>
</dbReference>
<evidence type="ECO:0000256" key="1">
    <source>
        <dbReference type="ARBA" id="ARBA00023002"/>
    </source>
</evidence>
<evidence type="ECO:0000313" key="4">
    <source>
        <dbReference type="Proteomes" id="UP000654345"/>
    </source>
</evidence>
<evidence type="ECO:0000259" key="2">
    <source>
        <dbReference type="SMART" id="SM00829"/>
    </source>
</evidence>
<dbReference type="Pfam" id="PF08240">
    <property type="entry name" value="ADH_N"/>
    <property type="match status" value="1"/>
</dbReference>
<organism evidence="3 4">
    <name type="scientific">Ktedonobacter robiniae</name>
    <dbReference type="NCBI Taxonomy" id="2778365"/>
    <lineage>
        <taxon>Bacteria</taxon>
        <taxon>Bacillati</taxon>
        <taxon>Chloroflexota</taxon>
        <taxon>Ktedonobacteria</taxon>
        <taxon>Ktedonobacterales</taxon>
        <taxon>Ktedonobacteraceae</taxon>
        <taxon>Ktedonobacter</taxon>
    </lineage>
</organism>